<evidence type="ECO:0008006" key="3">
    <source>
        <dbReference type="Google" id="ProtNLM"/>
    </source>
</evidence>
<gene>
    <name evidence="1" type="ORF">CORMATOL_02978</name>
</gene>
<dbReference type="EMBL" id="ACEB01000053">
    <property type="protein sequence ID" value="EEG25364.1"/>
    <property type="molecule type" value="Genomic_DNA"/>
</dbReference>
<proteinExistence type="predicted"/>
<dbReference type="SUPFAM" id="SSF88723">
    <property type="entry name" value="PIN domain-like"/>
    <property type="match status" value="1"/>
</dbReference>
<dbReference type="Pfam" id="PF14367">
    <property type="entry name" value="DUF4411"/>
    <property type="match status" value="1"/>
</dbReference>
<dbReference type="Proteomes" id="UP000006247">
    <property type="component" value="Unassembled WGS sequence"/>
</dbReference>
<name>C0E7I9_9CORY</name>
<sequence>MYLLDSNVFINASRLYYAPTIAPTFWEWLKEQHEQGNLASIAEVHKEIDDGETGHLKTWAAELPSSFWLRSDDATTSMAQLTAWVDSPERGYRREAREEFLRIADYYLVAQAHAGKHTVVTFELPAPNSKRRILIPDACIAMNVAYKEPFGVYRKLGLRFS</sequence>
<dbReference type="InterPro" id="IPR029060">
    <property type="entry name" value="PIN-like_dom_sf"/>
</dbReference>
<dbReference type="AlphaFoldDB" id="C0E7I9"/>
<reference evidence="1 2" key="1">
    <citation type="submission" date="2009-01" db="EMBL/GenBank/DDBJ databases">
        <authorList>
            <person name="Fulton L."/>
            <person name="Clifton S."/>
            <person name="Chinwalla A.T."/>
            <person name="Mitreva M."/>
            <person name="Sodergren E."/>
            <person name="Weinstock G."/>
            <person name="Clifton S."/>
            <person name="Dooling D.J."/>
            <person name="Fulton B."/>
            <person name="Minx P."/>
            <person name="Pepin K.H."/>
            <person name="Johnson M."/>
            <person name="Bhonagiri V."/>
            <person name="Nash W.E."/>
            <person name="Mardis E.R."/>
            <person name="Wilson R.K."/>
        </authorList>
    </citation>
    <scope>NUCLEOTIDE SEQUENCE [LARGE SCALE GENOMIC DNA]</scope>
    <source>
        <strain evidence="1 2">ATCC 33806</strain>
    </source>
</reference>
<dbReference type="HOGENOM" id="CLU_116293_0_1_11"/>
<dbReference type="RefSeq" id="WP_005523480.1">
    <property type="nucleotide sequence ID" value="NZ_EQ973332.1"/>
</dbReference>
<evidence type="ECO:0000313" key="2">
    <source>
        <dbReference type="Proteomes" id="UP000006247"/>
    </source>
</evidence>
<comment type="caution">
    <text evidence="1">The sequence shown here is derived from an EMBL/GenBank/DDBJ whole genome shotgun (WGS) entry which is preliminary data.</text>
</comment>
<organism evidence="1 2">
    <name type="scientific">Corynebacterium matruchotii ATCC 33806</name>
    <dbReference type="NCBI Taxonomy" id="566549"/>
    <lineage>
        <taxon>Bacteria</taxon>
        <taxon>Bacillati</taxon>
        <taxon>Actinomycetota</taxon>
        <taxon>Actinomycetes</taxon>
        <taxon>Mycobacteriales</taxon>
        <taxon>Corynebacteriaceae</taxon>
        <taxon>Corynebacterium</taxon>
    </lineage>
</organism>
<evidence type="ECO:0000313" key="1">
    <source>
        <dbReference type="EMBL" id="EEG25364.1"/>
    </source>
</evidence>
<protein>
    <recommendedName>
        <fullName evidence="3">PIN domain protein</fullName>
    </recommendedName>
</protein>
<accession>C0E7I9</accession>
<dbReference type="InterPro" id="IPR016541">
    <property type="entry name" value="UCP008505"/>
</dbReference>